<dbReference type="SUPFAM" id="SSF53098">
    <property type="entry name" value="Ribonuclease H-like"/>
    <property type="match status" value="1"/>
</dbReference>
<dbReference type="InterPro" id="IPR039537">
    <property type="entry name" value="Retrotran_Ty1/copia-like"/>
</dbReference>
<proteinExistence type="predicted"/>
<dbReference type="EMBL" id="BKCJ010009698">
    <property type="protein sequence ID" value="GEU88199.1"/>
    <property type="molecule type" value="Genomic_DNA"/>
</dbReference>
<dbReference type="PANTHER" id="PTHR42648">
    <property type="entry name" value="TRANSPOSASE, PUTATIVE-RELATED"/>
    <property type="match status" value="1"/>
</dbReference>
<feature type="compositionally biased region" description="Polar residues" evidence="1">
    <location>
        <begin position="783"/>
        <end position="807"/>
    </location>
</feature>
<gene>
    <name evidence="3" type="ORF">Tci_060177</name>
</gene>
<dbReference type="PANTHER" id="PTHR42648:SF32">
    <property type="entry name" value="RIBONUCLEASE H-LIKE DOMAIN, GAG-PRE-INTEGRASE DOMAIN PROTEIN-RELATED"/>
    <property type="match status" value="1"/>
</dbReference>
<feature type="region of interest" description="Disordered" evidence="1">
    <location>
        <begin position="783"/>
        <end position="812"/>
    </location>
</feature>
<dbReference type="InterPro" id="IPR036397">
    <property type="entry name" value="RNaseH_sf"/>
</dbReference>
<feature type="compositionally biased region" description="Basic and acidic residues" evidence="1">
    <location>
        <begin position="1274"/>
        <end position="1285"/>
    </location>
</feature>
<feature type="compositionally biased region" description="Acidic residues" evidence="1">
    <location>
        <begin position="1229"/>
        <end position="1273"/>
    </location>
</feature>
<dbReference type="InterPro" id="IPR012337">
    <property type="entry name" value="RNaseH-like_sf"/>
</dbReference>
<dbReference type="InterPro" id="IPR057670">
    <property type="entry name" value="SH3_retrovirus"/>
</dbReference>
<organism evidence="3">
    <name type="scientific">Tanacetum cinerariifolium</name>
    <name type="common">Dalmatian daisy</name>
    <name type="synonym">Chrysanthemum cinerariifolium</name>
    <dbReference type="NCBI Taxonomy" id="118510"/>
    <lineage>
        <taxon>Eukaryota</taxon>
        <taxon>Viridiplantae</taxon>
        <taxon>Streptophyta</taxon>
        <taxon>Embryophyta</taxon>
        <taxon>Tracheophyta</taxon>
        <taxon>Spermatophyta</taxon>
        <taxon>Magnoliopsida</taxon>
        <taxon>eudicotyledons</taxon>
        <taxon>Gunneridae</taxon>
        <taxon>Pentapetalae</taxon>
        <taxon>asterids</taxon>
        <taxon>campanulids</taxon>
        <taxon>Asterales</taxon>
        <taxon>Asteraceae</taxon>
        <taxon>Asteroideae</taxon>
        <taxon>Anthemideae</taxon>
        <taxon>Anthemidinae</taxon>
        <taxon>Tanacetum</taxon>
    </lineage>
</organism>
<evidence type="ECO:0000256" key="1">
    <source>
        <dbReference type="SAM" id="MobiDB-lite"/>
    </source>
</evidence>
<reference evidence="3" key="1">
    <citation type="journal article" date="2019" name="Sci. Rep.">
        <title>Draft genome of Tanacetum cinerariifolium, the natural source of mosquito coil.</title>
        <authorList>
            <person name="Yamashiro T."/>
            <person name="Shiraishi A."/>
            <person name="Satake H."/>
            <person name="Nakayama K."/>
        </authorList>
    </citation>
    <scope>NUCLEOTIDE SEQUENCE</scope>
</reference>
<name>A0A699GP16_TANCI</name>
<protein>
    <recommendedName>
        <fullName evidence="2">Integrase catalytic domain-containing protein</fullName>
    </recommendedName>
</protein>
<evidence type="ECO:0000259" key="2">
    <source>
        <dbReference type="PROSITE" id="PS50994"/>
    </source>
</evidence>
<feature type="region of interest" description="Disordered" evidence="1">
    <location>
        <begin position="1168"/>
        <end position="1297"/>
    </location>
</feature>
<sequence>MTTLADKAILSGADNRPPMLEKDMYDSWKSKIELYMMNRQHGRMIFESLENGPLIWPSIKENGVTRPSKYFELFATEAIQADCDVKETNIILQGLPPKERECKLYDEFDKFAYKKGELLLFQKGNDPTDAINHMMSFLIAVVTSRYPPTNNQLRNSSNPRQQATINMAESQYNQFRGDTLLWLLELAFLADPGIAEAQTIQNVITHNAAYQADDLDAYDSDCDEINSAKVALIENLSHYGSDDLAEKAHQLEPKLYDGSVIQKTNAIVINDSKETLILAEESRSKMLPKQKDPMMSEKKVNTKPVDYAALNQLSQDLKHKLNYPLNKSFGLRIRHCICANSKLIVNSDLQCVMCNGCLFYDNHDSCVLEFINAVNARVKSKSVKKPLKRKVWKPTGKVFTNIGYKWRYTGRTFTIVRNACPLTRITTTAKVLLRKPIPLESNTPKPVITLVYSRKPKESRNNVLVSKSKINKSLSADKKELNKSWGFIVSNVPSSYTDECLLSKLFSGTVKFGNDYVAKIMGYGDYQIGNVTILRVYFVEGSGHNLFSLGQFCDLDLEVKCLRSKDEAPDFIIKFLKMIQVGISHETSVACSSKQNGVVERRNRTLIKAARTMLIYAQASLFLWPEAVDTACYTQNHSIVCLCHSKTPYELLHGKLPDLSFLHVFGTLYYPTNDSENLEKLQPNADIGIFIGYAPTKKAFWIYNRRTKQIIKTIHVDFDELTAMASEQNSLGPALHEMAPATISLRLVPKPTSSTPFIPPVDPPATEVIAPINEVIASELAESTGSPFSTTVDQDEPSPSKSQTTPKTQPPVILNDIKEDNHDIEVAHIVSIRLQLQEQALFCYYDAFLTYVESKTYKDNLTQSYWIKAMQEELNEFERLEVWELVPQPDKVMVITLKWIYKVKLDELGDILKNKARLVACGYRQEDELILKSLLLRPRGIFINQSKYALESLKKYDFEYCDPVDTPMVEKLNWMRIKKGKPLIRHIIMGLWHPKDSSITLTAFADADHACCQDTRRSKSGSLTTDMTIDQQVALDEALVPHASRLRIGKSKFHLRSDITLKESTLQVVYDVLRLTPFYKAFLVTSDPFDELPFKEEILAFIKNLGHSEEIKKITDVNINKLHQPWRSFGAVIKKCQSGKSTSYDSLRNFAAYKEYYAIASGAAPSKTKASVKKMQSSSDTIMPPPMAAGTRLSTLEKGKQPAKSFKAKGVPDVPTYDFDEEISWKSSDEDDDDVDDQSDDEFHDDQEDEDDQDDDDQDDNNDDQDSDNDGNDDTSHGKNVKGDEGPNIEDDDDKLYGDLNINLEGRDVQMTDVHTTQVLEDTHVTLTLINPNVQQHSSSVSSQFVSNMLNQSPDAGIGSLFESTPQVDVPVMTTIEPLLLSVPTLPPPSISIISQVQQAPAPSPTTAPSSSLQDLLNFGSLFGFDHRLKTLEANFSEFMQTNQFAKAVSFIPGIVDRYLDHRINEAIKVVVQLQSDRL</sequence>
<dbReference type="GO" id="GO:0003676">
    <property type="term" value="F:nucleic acid binding"/>
    <property type="evidence" value="ECO:0007669"/>
    <property type="project" value="InterPro"/>
</dbReference>
<evidence type="ECO:0000313" key="3">
    <source>
        <dbReference type="EMBL" id="GEU88199.1"/>
    </source>
</evidence>
<comment type="caution">
    <text evidence="3">The sequence shown here is derived from an EMBL/GenBank/DDBJ whole genome shotgun (WGS) entry which is preliminary data.</text>
</comment>
<dbReference type="Gene3D" id="3.30.420.10">
    <property type="entry name" value="Ribonuclease H-like superfamily/Ribonuclease H"/>
    <property type="match status" value="1"/>
</dbReference>
<feature type="domain" description="Integrase catalytic" evidence="2">
    <location>
        <begin position="566"/>
        <end position="656"/>
    </location>
</feature>
<dbReference type="InterPro" id="IPR001584">
    <property type="entry name" value="Integrase_cat-core"/>
</dbReference>
<accession>A0A699GP16</accession>
<dbReference type="GO" id="GO:0015074">
    <property type="term" value="P:DNA integration"/>
    <property type="evidence" value="ECO:0007669"/>
    <property type="project" value="InterPro"/>
</dbReference>
<dbReference type="PROSITE" id="PS50994">
    <property type="entry name" value="INTEGRASE"/>
    <property type="match status" value="1"/>
</dbReference>
<dbReference type="Pfam" id="PF25597">
    <property type="entry name" value="SH3_retrovirus"/>
    <property type="match status" value="1"/>
</dbReference>